<protein>
    <recommendedName>
        <fullName evidence="3">Leucine-rich repeat-containing protein</fullName>
    </recommendedName>
</protein>
<dbReference type="InterPro" id="IPR001611">
    <property type="entry name" value="Leu-rich_rpt"/>
</dbReference>
<accession>A0ABW8D909</accession>
<evidence type="ECO:0000313" key="1">
    <source>
        <dbReference type="EMBL" id="MFJ1269197.1"/>
    </source>
</evidence>
<dbReference type="Pfam" id="PF00560">
    <property type="entry name" value="LRR_1"/>
    <property type="match status" value="1"/>
</dbReference>
<keyword evidence="2" id="KW-1185">Reference proteome</keyword>
<dbReference type="SUPFAM" id="SSF52047">
    <property type="entry name" value="RNI-like"/>
    <property type="match status" value="1"/>
</dbReference>
<organism evidence="1 2">
    <name type="scientific">Legionella lytica</name>
    <dbReference type="NCBI Taxonomy" id="96232"/>
    <lineage>
        <taxon>Bacteria</taxon>
        <taxon>Pseudomonadati</taxon>
        <taxon>Pseudomonadota</taxon>
        <taxon>Gammaproteobacteria</taxon>
        <taxon>Legionellales</taxon>
        <taxon>Legionellaceae</taxon>
        <taxon>Legionella</taxon>
    </lineage>
</organism>
<name>A0ABW8D909_9GAMM</name>
<dbReference type="Gene3D" id="3.80.10.10">
    <property type="entry name" value="Ribonuclease Inhibitor"/>
    <property type="match status" value="1"/>
</dbReference>
<reference evidence="1 2" key="1">
    <citation type="submission" date="2024-08" db="EMBL/GenBank/DDBJ databases">
        <title>Draft Genome Sequence of Legionella lytica strain DSB2004, Isolated From a Fire Sprinkler System.</title>
        <authorList>
            <person name="Everhart A.D."/>
            <person name="Kidane D.T."/>
            <person name="Farone A.L."/>
            <person name="Farone M.B."/>
        </authorList>
    </citation>
    <scope>NUCLEOTIDE SEQUENCE [LARGE SCALE GENOMIC DNA]</scope>
    <source>
        <strain evidence="1 2">DSB2004</strain>
    </source>
</reference>
<comment type="caution">
    <text evidence="1">The sequence shown here is derived from an EMBL/GenBank/DDBJ whole genome shotgun (WGS) entry which is preliminary data.</text>
</comment>
<dbReference type="InterPro" id="IPR032675">
    <property type="entry name" value="LRR_dom_sf"/>
</dbReference>
<dbReference type="EMBL" id="JBGORX010000004">
    <property type="protein sequence ID" value="MFJ1269197.1"/>
    <property type="molecule type" value="Genomic_DNA"/>
</dbReference>
<proteinExistence type="predicted"/>
<sequence length="235" mass="27079">MFEYTPYHVTLFTPSAIREKSYLINDFYHKTIEDILFAFQSIPPYTERLDLSENDLYLWIDEIIKAFHLSGVEITSLDLSNNCLGIVETSQLSQLFSLLSVAEIDLNGNELSKNLQIGHAFKALATNKNLISVNLGANHFNKQPIDLLCQIIDELPPSLEKLVLSENYLGEKKLNELETFCAHLSRHRNLKTLDLHNNFFDEEQIEKIKKYLHPSVNILFGEETNHEEKQHGFSI</sequence>
<evidence type="ECO:0000313" key="2">
    <source>
        <dbReference type="Proteomes" id="UP001615550"/>
    </source>
</evidence>
<dbReference type="RefSeq" id="WP_400188020.1">
    <property type="nucleotide sequence ID" value="NZ_JBGORX010000004.1"/>
</dbReference>
<evidence type="ECO:0008006" key="3">
    <source>
        <dbReference type="Google" id="ProtNLM"/>
    </source>
</evidence>
<dbReference type="Proteomes" id="UP001615550">
    <property type="component" value="Unassembled WGS sequence"/>
</dbReference>
<gene>
    <name evidence="1" type="ORF">ACD661_11575</name>
</gene>